<reference evidence="3" key="2">
    <citation type="journal article" date="2016" name="Mol. Ecol.">
        <title>Population genomics of the filarial nematode parasite Wuchereria bancrofti from mosquitoes.</title>
        <authorList>
            <person name="Small S.T."/>
            <person name="Reimer L.J."/>
            <person name="Tisch D.J."/>
            <person name="King C.L."/>
            <person name="Christensen B.M."/>
            <person name="Siba P.M."/>
            <person name="Kazura J.W."/>
            <person name="Serre D."/>
            <person name="Zimmerman P.A."/>
        </authorList>
    </citation>
    <scope>NUCLEOTIDE SEQUENCE</scope>
    <source>
        <strain evidence="3">pt0022</strain>
    </source>
</reference>
<organism evidence="3 4">
    <name type="scientific">Wuchereria bancrofti</name>
    <dbReference type="NCBI Taxonomy" id="6293"/>
    <lineage>
        <taxon>Eukaryota</taxon>
        <taxon>Metazoa</taxon>
        <taxon>Ecdysozoa</taxon>
        <taxon>Nematoda</taxon>
        <taxon>Chromadorea</taxon>
        <taxon>Rhabditida</taxon>
        <taxon>Spirurina</taxon>
        <taxon>Spiruromorpha</taxon>
        <taxon>Filarioidea</taxon>
        <taxon>Onchocercidae</taxon>
        <taxon>Wuchereria</taxon>
    </lineage>
</organism>
<keyword evidence="1" id="KW-0812">Transmembrane</keyword>
<evidence type="ECO:0000256" key="1">
    <source>
        <dbReference type="SAM" id="Phobius"/>
    </source>
</evidence>
<accession>A0AAF5PIW9</accession>
<protein>
    <recommendedName>
        <fullName evidence="5">EB domain-containing protein</fullName>
    </recommendedName>
</protein>
<reference evidence="3" key="1">
    <citation type="submission" date="2015-03" db="EMBL/GenBank/DDBJ databases">
        <title>Wuchereria bancrofti Genome Sequencing Papua New Guinea Strain.</title>
        <authorList>
            <person name="Small S.T."/>
            <person name="Serre D."/>
            <person name="Zimmerman P.A."/>
        </authorList>
    </citation>
    <scope>NUCLEOTIDE SEQUENCE [LARGE SCALE GENOMIC DNA]</scope>
    <source>
        <strain evidence="3">pt0022</strain>
    </source>
</reference>
<name>A0AAF5PIW9_WUCBA</name>
<dbReference type="Proteomes" id="UP000093561">
    <property type="component" value="Unassembled WGS sequence"/>
</dbReference>
<evidence type="ECO:0000313" key="3">
    <source>
        <dbReference type="Proteomes" id="UP000093561"/>
    </source>
</evidence>
<proteinExistence type="predicted"/>
<keyword evidence="1" id="KW-1133">Transmembrane helix</keyword>
<keyword evidence="2" id="KW-0732">Signal</keyword>
<keyword evidence="1" id="KW-0472">Membrane</keyword>
<feature type="chain" id="PRO_5042080092" description="EB domain-containing protein" evidence="2">
    <location>
        <begin position="25"/>
        <end position="89"/>
    </location>
</feature>
<reference evidence="4" key="3">
    <citation type="submission" date="2024-02" db="UniProtKB">
        <authorList>
            <consortium name="WormBaseParasite"/>
        </authorList>
    </citation>
    <scope>IDENTIFICATION</scope>
    <source>
        <strain evidence="4">pt0022</strain>
    </source>
</reference>
<evidence type="ECO:0000313" key="4">
    <source>
        <dbReference type="WBParaSite" id="mrna-Wban_01203"/>
    </source>
</evidence>
<feature type="signal peptide" evidence="2">
    <location>
        <begin position="1"/>
        <end position="24"/>
    </location>
</feature>
<evidence type="ECO:0000256" key="2">
    <source>
        <dbReference type="SAM" id="SignalP"/>
    </source>
</evidence>
<feature type="transmembrane region" description="Helical" evidence="1">
    <location>
        <begin position="47"/>
        <end position="64"/>
    </location>
</feature>
<sequence length="89" mass="10567">MFFFFTTIFLIALPYTAIGPCVNGQCPTRYKCYNSQCVPVSNNYEYFNYYIYSKILSSFFIILIKNDERVKKKRTEGEETLKNLQTYSH</sequence>
<dbReference type="WBParaSite" id="mrna-Wban_01203">
    <property type="protein sequence ID" value="mrna-Wban_01203"/>
    <property type="gene ID" value="Wban_01203"/>
</dbReference>
<evidence type="ECO:0008006" key="5">
    <source>
        <dbReference type="Google" id="ProtNLM"/>
    </source>
</evidence>
<dbReference type="AlphaFoldDB" id="A0AAF5PIW9"/>